<feature type="transmembrane region" description="Helical" evidence="1">
    <location>
        <begin position="193"/>
        <end position="217"/>
    </location>
</feature>
<evidence type="ECO:0000313" key="3">
    <source>
        <dbReference type="Proteomes" id="UP000270530"/>
    </source>
</evidence>
<dbReference type="Proteomes" id="UP000270530">
    <property type="component" value="Chromosome"/>
</dbReference>
<name>A0A2Z6E4G2_9GAMM</name>
<dbReference type="KEGG" id="rbd:ALSL_1234"/>
<keyword evidence="3" id="KW-1185">Reference proteome</keyword>
<organism evidence="2 3">
    <name type="scientific">Aerosticca soli</name>
    <dbReference type="NCBI Taxonomy" id="2010829"/>
    <lineage>
        <taxon>Bacteria</taxon>
        <taxon>Pseudomonadati</taxon>
        <taxon>Pseudomonadota</taxon>
        <taxon>Gammaproteobacteria</taxon>
        <taxon>Lysobacterales</taxon>
        <taxon>Rhodanobacteraceae</taxon>
        <taxon>Aerosticca</taxon>
    </lineage>
</organism>
<dbReference type="Pfam" id="PF07077">
    <property type="entry name" value="DUF1345"/>
    <property type="match status" value="1"/>
</dbReference>
<reference evidence="3" key="1">
    <citation type="submission" date="2018-04" db="EMBL/GenBank/DDBJ databases">
        <authorList>
            <person name="Watanabe M."/>
            <person name="Kojima H."/>
        </authorList>
    </citation>
    <scope>NUCLEOTIDE SEQUENCE [LARGE SCALE GENOMIC DNA]</scope>
    <source>
        <strain evidence="3">Dysh456</strain>
    </source>
</reference>
<evidence type="ECO:0008006" key="4">
    <source>
        <dbReference type="Google" id="ProtNLM"/>
    </source>
</evidence>
<evidence type="ECO:0000313" key="2">
    <source>
        <dbReference type="EMBL" id="BBD79893.1"/>
    </source>
</evidence>
<gene>
    <name evidence="2" type="ORF">ALSL_1234</name>
</gene>
<feature type="transmembrane region" description="Helical" evidence="1">
    <location>
        <begin position="112"/>
        <end position="131"/>
    </location>
</feature>
<sequence length="220" mass="24266">MSSRQRERSHGWRVFRGRPQLSVAAATFVCTAALLFGFGVHPISAVLYGFDLGALVFLGSLPRIFNRATPAHLRDHALAQASGRWGLLWSSVVLSGVILVALAAEIQKGRSGGLPSIAGAILSILLAWLYIHTMFTLHYAHGYYGDYGEEHRGLAFPKTERPDYWDFAYFAFCIGMTFQVSDVDVTSSYLRRIVLLHSVIAFFFSAFIIAFSVNIVAGQS</sequence>
<evidence type="ECO:0000256" key="1">
    <source>
        <dbReference type="SAM" id="Phobius"/>
    </source>
</evidence>
<feature type="transmembrane region" description="Helical" evidence="1">
    <location>
        <begin position="21"/>
        <end position="40"/>
    </location>
</feature>
<reference evidence="3" key="2">
    <citation type="submission" date="2018-06" db="EMBL/GenBank/DDBJ databases">
        <title>Genome sequence of Rhodanobacteraceae bacterium strain Dysh456.</title>
        <authorList>
            <person name="Fukui M."/>
        </authorList>
    </citation>
    <scope>NUCLEOTIDE SEQUENCE [LARGE SCALE GENOMIC DNA]</scope>
    <source>
        <strain evidence="3">Dysh456</strain>
    </source>
</reference>
<keyword evidence="1" id="KW-1133">Transmembrane helix</keyword>
<accession>A0A2Z6E4G2</accession>
<feature type="transmembrane region" description="Helical" evidence="1">
    <location>
        <begin position="46"/>
        <end position="65"/>
    </location>
</feature>
<feature type="transmembrane region" description="Helical" evidence="1">
    <location>
        <begin position="86"/>
        <end position="106"/>
    </location>
</feature>
<keyword evidence="1" id="KW-0812">Transmembrane</keyword>
<dbReference type="InterPro" id="IPR009781">
    <property type="entry name" value="DUF1345"/>
</dbReference>
<dbReference type="AlphaFoldDB" id="A0A2Z6E4G2"/>
<proteinExistence type="predicted"/>
<dbReference type="RefSeq" id="WP_126537435.1">
    <property type="nucleotide sequence ID" value="NZ_AP018560.1"/>
</dbReference>
<dbReference type="EMBL" id="AP018560">
    <property type="protein sequence ID" value="BBD79893.1"/>
    <property type="molecule type" value="Genomic_DNA"/>
</dbReference>
<dbReference type="OrthoDB" id="64737at2"/>
<protein>
    <recommendedName>
        <fullName evidence="4">Transmembrane protein</fullName>
    </recommendedName>
</protein>
<keyword evidence="1" id="KW-0472">Membrane</keyword>